<feature type="transmembrane region" description="Helical" evidence="1">
    <location>
        <begin position="97"/>
        <end position="116"/>
    </location>
</feature>
<evidence type="ECO:0000313" key="4">
    <source>
        <dbReference type="Proteomes" id="UP000027586"/>
    </source>
</evidence>
<evidence type="ECO:0000256" key="1">
    <source>
        <dbReference type="SAM" id="Phobius"/>
    </source>
</evidence>
<evidence type="ECO:0000313" key="3">
    <source>
        <dbReference type="EMBL" id="CDH59133.1"/>
    </source>
</evidence>
<protein>
    <recommendedName>
        <fullName evidence="2">Mitochondrial adapter protein MCP1 transmembrane domain-containing protein</fullName>
    </recommendedName>
</protein>
<name>A0A068S9U9_9FUNG</name>
<dbReference type="PANTHER" id="PTHR38409">
    <property type="entry name" value="MDM10-COMPLEMENTING PROTEIN 1"/>
    <property type="match status" value="1"/>
</dbReference>
<dbReference type="InterPro" id="IPR012472">
    <property type="entry name" value="MCP1_TM"/>
</dbReference>
<sequence>MSLVKIYSGLTTIQSASAVVFSTFVAIHGAQVAVATIGGPDMSNRWLLLGRPFYQDQHLEGLLVSGAAVVHVLAGVAKAGIRGYWGQKNNNNTTTTLLPYHHIVGYVLVPVVWLHYDLVRTLPVRYFGDSAMLDFGHIAWGLQNWPIFTYTLHGTLIGTAAYHIVSGASLAYQRTFKRKRSENASPSSSSSSSSVYRPHKKMAAAATVGLVLLSGLFIIGRQTKKIPLRFEYEAIYKMLLPN</sequence>
<comment type="caution">
    <text evidence="3">The sequence shown here is derived from an EMBL/GenBank/DDBJ whole genome shotgun (WGS) entry which is preliminary data.</text>
</comment>
<reference evidence="3" key="1">
    <citation type="submission" date="2013-08" db="EMBL/GenBank/DDBJ databases">
        <title>Gene expansion shapes genome architecture in the human pathogen Lichtheimia corymbifera: an evolutionary genomics analysis in the ancient terrestrial Mucorales (Mucoromycotina).</title>
        <authorList>
            <person name="Schwartze V.U."/>
            <person name="Winter S."/>
            <person name="Shelest E."/>
            <person name="Marcet-Houben M."/>
            <person name="Horn F."/>
            <person name="Wehner S."/>
            <person name="Hoffmann K."/>
            <person name="Riege K."/>
            <person name="Sammeth M."/>
            <person name="Nowrousian M."/>
            <person name="Valiante V."/>
            <person name="Linde J."/>
            <person name="Jacobsen I.D."/>
            <person name="Marz M."/>
            <person name="Brakhage A.A."/>
            <person name="Gabaldon T."/>
            <person name="Bocker S."/>
            <person name="Voigt K."/>
        </authorList>
    </citation>
    <scope>NUCLEOTIDE SEQUENCE [LARGE SCALE GENOMIC DNA]</scope>
    <source>
        <strain evidence="3">FSU 9682</strain>
    </source>
</reference>
<feature type="transmembrane region" description="Helical" evidence="1">
    <location>
        <begin position="202"/>
        <end position="220"/>
    </location>
</feature>
<keyword evidence="1" id="KW-1133">Transmembrane helix</keyword>
<feature type="domain" description="Mitochondrial adapter protein MCP1 transmembrane" evidence="2">
    <location>
        <begin position="110"/>
        <end position="189"/>
    </location>
</feature>
<keyword evidence="1" id="KW-0472">Membrane</keyword>
<dbReference type="EMBL" id="CBTN010000065">
    <property type="protein sequence ID" value="CDH59133.1"/>
    <property type="molecule type" value="Genomic_DNA"/>
</dbReference>
<dbReference type="Pfam" id="PF07950">
    <property type="entry name" value="MCP1_TM"/>
    <property type="match status" value="1"/>
</dbReference>
<dbReference type="InterPro" id="IPR039960">
    <property type="entry name" value="MCP1"/>
</dbReference>
<keyword evidence="4" id="KW-1185">Reference proteome</keyword>
<dbReference type="Proteomes" id="UP000027586">
    <property type="component" value="Unassembled WGS sequence"/>
</dbReference>
<dbReference type="AlphaFoldDB" id="A0A068S9U9"/>
<dbReference type="GO" id="GO:0055088">
    <property type="term" value="P:lipid homeostasis"/>
    <property type="evidence" value="ECO:0007669"/>
    <property type="project" value="InterPro"/>
</dbReference>
<dbReference type="VEuPathDB" id="FungiDB:LCOR_09961.1"/>
<gene>
    <name evidence="3" type="ORF">LCOR_09961.1</name>
</gene>
<proteinExistence type="predicted"/>
<keyword evidence="1" id="KW-0812">Transmembrane</keyword>
<feature type="transmembrane region" description="Helical" evidence="1">
    <location>
        <begin position="59"/>
        <end position="77"/>
    </location>
</feature>
<feature type="transmembrane region" description="Helical" evidence="1">
    <location>
        <begin position="150"/>
        <end position="172"/>
    </location>
</feature>
<organism evidence="3 4">
    <name type="scientific">Lichtheimia corymbifera JMRC:FSU:9682</name>
    <dbReference type="NCBI Taxonomy" id="1263082"/>
    <lineage>
        <taxon>Eukaryota</taxon>
        <taxon>Fungi</taxon>
        <taxon>Fungi incertae sedis</taxon>
        <taxon>Mucoromycota</taxon>
        <taxon>Mucoromycotina</taxon>
        <taxon>Mucoromycetes</taxon>
        <taxon>Mucorales</taxon>
        <taxon>Lichtheimiaceae</taxon>
        <taxon>Lichtheimia</taxon>
    </lineage>
</organism>
<accession>A0A068S9U9</accession>
<dbReference type="PANTHER" id="PTHR38409:SF1">
    <property type="entry name" value="MITOCHONDRIAL ADAPTER PROTEIN MCP1"/>
    <property type="match status" value="1"/>
</dbReference>
<dbReference type="OrthoDB" id="10259513at2759"/>
<evidence type="ECO:0000259" key="2">
    <source>
        <dbReference type="Pfam" id="PF07950"/>
    </source>
</evidence>
<dbReference type="STRING" id="1263082.A0A068S9U9"/>